<name>A0A6A5UY16_9PLEO</name>
<evidence type="ECO:0000256" key="1">
    <source>
        <dbReference type="SAM" id="MobiDB-lite"/>
    </source>
</evidence>
<proteinExistence type="predicted"/>
<dbReference type="InterPro" id="IPR016193">
    <property type="entry name" value="Cytidine_deaminase-like"/>
</dbReference>
<dbReference type="Gene3D" id="3.40.140.10">
    <property type="entry name" value="Cytidine Deaminase, domain 2"/>
    <property type="match status" value="1"/>
</dbReference>
<dbReference type="EMBL" id="ML976716">
    <property type="protein sequence ID" value="KAF1968829.1"/>
    <property type="molecule type" value="Genomic_DNA"/>
</dbReference>
<dbReference type="AlphaFoldDB" id="A0A6A5UY16"/>
<keyword evidence="3" id="KW-1185">Reference proteome</keyword>
<dbReference type="GO" id="GO:0003824">
    <property type="term" value="F:catalytic activity"/>
    <property type="evidence" value="ECO:0007669"/>
    <property type="project" value="InterPro"/>
</dbReference>
<protein>
    <submittedName>
        <fullName evidence="2">Uncharacterized protein</fullName>
    </submittedName>
</protein>
<dbReference type="GO" id="GO:0006139">
    <property type="term" value="P:nucleobase-containing compound metabolic process"/>
    <property type="evidence" value="ECO:0007669"/>
    <property type="project" value="UniProtKB-ARBA"/>
</dbReference>
<dbReference type="Proteomes" id="UP000800036">
    <property type="component" value="Unassembled WGS sequence"/>
</dbReference>
<organism evidence="2 3">
    <name type="scientific">Bimuria novae-zelandiae CBS 107.79</name>
    <dbReference type="NCBI Taxonomy" id="1447943"/>
    <lineage>
        <taxon>Eukaryota</taxon>
        <taxon>Fungi</taxon>
        <taxon>Dikarya</taxon>
        <taxon>Ascomycota</taxon>
        <taxon>Pezizomycotina</taxon>
        <taxon>Dothideomycetes</taxon>
        <taxon>Pleosporomycetidae</taxon>
        <taxon>Pleosporales</taxon>
        <taxon>Massarineae</taxon>
        <taxon>Didymosphaeriaceae</taxon>
        <taxon>Bimuria</taxon>
    </lineage>
</organism>
<reference evidence="2" key="1">
    <citation type="journal article" date="2020" name="Stud. Mycol.">
        <title>101 Dothideomycetes genomes: a test case for predicting lifestyles and emergence of pathogens.</title>
        <authorList>
            <person name="Haridas S."/>
            <person name="Albert R."/>
            <person name="Binder M."/>
            <person name="Bloem J."/>
            <person name="Labutti K."/>
            <person name="Salamov A."/>
            <person name="Andreopoulos B."/>
            <person name="Baker S."/>
            <person name="Barry K."/>
            <person name="Bills G."/>
            <person name="Bluhm B."/>
            <person name="Cannon C."/>
            <person name="Castanera R."/>
            <person name="Culley D."/>
            <person name="Daum C."/>
            <person name="Ezra D."/>
            <person name="Gonzalez J."/>
            <person name="Henrissat B."/>
            <person name="Kuo A."/>
            <person name="Liang C."/>
            <person name="Lipzen A."/>
            <person name="Lutzoni F."/>
            <person name="Magnuson J."/>
            <person name="Mondo S."/>
            <person name="Nolan M."/>
            <person name="Ohm R."/>
            <person name="Pangilinan J."/>
            <person name="Park H.-J."/>
            <person name="Ramirez L."/>
            <person name="Alfaro M."/>
            <person name="Sun H."/>
            <person name="Tritt A."/>
            <person name="Yoshinaga Y."/>
            <person name="Zwiers L.-H."/>
            <person name="Turgeon B."/>
            <person name="Goodwin S."/>
            <person name="Spatafora J."/>
            <person name="Crous P."/>
            <person name="Grigoriev I."/>
        </authorList>
    </citation>
    <scope>NUCLEOTIDE SEQUENCE</scope>
    <source>
        <strain evidence="2">CBS 107.79</strain>
    </source>
</reference>
<feature type="region of interest" description="Disordered" evidence="1">
    <location>
        <begin position="237"/>
        <end position="281"/>
    </location>
</feature>
<feature type="region of interest" description="Disordered" evidence="1">
    <location>
        <begin position="74"/>
        <end position="94"/>
    </location>
</feature>
<evidence type="ECO:0000313" key="2">
    <source>
        <dbReference type="EMBL" id="KAF1968829.1"/>
    </source>
</evidence>
<dbReference type="OrthoDB" id="9972196at2759"/>
<feature type="region of interest" description="Disordered" evidence="1">
    <location>
        <begin position="187"/>
        <end position="224"/>
    </location>
</feature>
<evidence type="ECO:0000313" key="3">
    <source>
        <dbReference type="Proteomes" id="UP000800036"/>
    </source>
</evidence>
<dbReference type="SUPFAM" id="SSF53927">
    <property type="entry name" value="Cytidine deaminase-like"/>
    <property type="match status" value="1"/>
</dbReference>
<sequence>MKTDNYINLCLDQAALSPLRYRHGCIIVSGGKVIGQGFNDHRAGFSGGALKTGSLPARSLDTAGLAELKKKHKLKRDLKDPNEHSTTTFTPFEAMGGGQLANTPLSMHSEMMAIHSALSASSKLASTAVSYQKPCFKLSGDSKRKARLRRDALKTYVETICKVALTQSATEQRAGKPQVQEWRFEGAPSQSDHMEKHRTKNQKNHQHEKDHNSGQQHKQRRQYARKLPAQDIIVAPCHSTPDSSVQRKAAKEISNARPTTHNKKTKHSASPPKTSPMLVPNGRTAEKKRTIVERQKNPRLNGADLYVARQGWSISAESGATACCEVVEEAQVTTTKPKTGSLHDELLNSGPVLTSPLVTAAPSSAREPSVLSSRPCYRCIAYMNSVGIKRVFWTTNTGEWESAKVRDLVDSLEDLGTGDMTDVHTTLSNVFVTKHEVLMLRRTMGGGS</sequence>
<gene>
    <name evidence="2" type="ORF">BU23DRAFT_540574</name>
</gene>
<accession>A0A6A5UY16</accession>